<dbReference type="PANTHER" id="PTHR30012">
    <property type="entry name" value="GENERAL SECRETION PATHWAY PROTEIN"/>
    <property type="match status" value="1"/>
</dbReference>
<evidence type="ECO:0000256" key="4">
    <source>
        <dbReference type="ARBA" id="ARBA00022475"/>
    </source>
</evidence>
<accession>A0A2S4LVU5</accession>
<evidence type="ECO:0000256" key="9">
    <source>
        <dbReference type="RuleBase" id="RU003923"/>
    </source>
</evidence>
<evidence type="ECO:0000256" key="6">
    <source>
        <dbReference type="ARBA" id="ARBA00022692"/>
    </source>
</evidence>
<evidence type="ECO:0000256" key="8">
    <source>
        <dbReference type="ARBA" id="ARBA00023136"/>
    </source>
</evidence>
<name>A0A2S4LVU5_9BURK</name>
<dbReference type="FunFam" id="1.20.81.30:FF:000001">
    <property type="entry name" value="Type II secretion system protein F"/>
    <property type="match status" value="1"/>
</dbReference>
<dbReference type="GO" id="GO:0005886">
    <property type="term" value="C:plasma membrane"/>
    <property type="evidence" value="ECO:0007669"/>
    <property type="project" value="UniProtKB-SubCell"/>
</dbReference>
<keyword evidence="7 10" id="KW-1133">Transmembrane helix</keyword>
<dbReference type="AlphaFoldDB" id="A0A2S4LVU5"/>
<dbReference type="InterPro" id="IPR001992">
    <property type="entry name" value="T2SS_GspF/T4SS_PilC_CS"/>
</dbReference>
<dbReference type="InterPro" id="IPR018076">
    <property type="entry name" value="T2SS_GspF_dom"/>
</dbReference>
<feature type="domain" description="Type II secretion system protein GspF" evidence="11">
    <location>
        <begin position="280"/>
        <end position="402"/>
    </location>
</feature>
<evidence type="ECO:0000256" key="2">
    <source>
        <dbReference type="ARBA" id="ARBA00005745"/>
    </source>
</evidence>
<evidence type="ECO:0000256" key="3">
    <source>
        <dbReference type="ARBA" id="ARBA00022448"/>
    </source>
</evidence>
<organism evidence="12 13">
    <name type="scientific">Paraburkholderia eburnea</name>
    <dbReference type="NCBI Taxonomy" id="1189126"/>
    <lineage>
        <taxon>Bacteria</taxon>
        <taxon>Pseudomonadati</taxon>
        <taxon>Pseudomonadota</taxon>
        <taxon>Betaproteobacteria</taxon>
        <taxon>Burkholderiales</taxon>
        <taxon>Burkholderiaceae</taxon>
        <taxon>Paraburkholderia</taxon>
    </lineage>
</organism>
<keyword evidence="5" id="KW-0997">Cell inner membrane</keyword>
<keyword evidence="8 10" id="KW-0472">Membrane</keyword>
<feature type="transmembrane region" description="Helical" evidence="10">
    <location>
        <begin position="383"/>
        <end position="404"/>
    </location>
</feature>
<protein>
    <submittedName>
        <fullName evidence="12">Type IV pilus assembly protein PilC</fullName>
    </submittedName>
</protein>
<evidence type="ECO:0000313" key="13">
    <source>
        <dbReference type="Proteomes" id="UP000237381"/>
    </source>
</evidence>
<proteinExistence type="inferred from homology"/>
<comment type="subcellular location">
    <subcellularLocation>
        <location evidence="1 9">Cell inner membrane</location>
        <topology evidence="1 9">Multi-pass membrane protein</topology>
    </subcellularLocation>
</comment>
<keyword evidence="6 9" id="KW-0812">Transmembrane</keyword>
<dbReference type="Pfam" id="PF00482">
    <property type="entry name" value="T2SSF"/>
    <property type="match status" value="2"/>
</dbReference>
<evidence type="ECO:0000256" key="7">
    <source>
        <dbReference type="ARBA" id="ARBA00022989"/>
    </source>
</evidence>
<dbReference type="Gene3D" id="1.20.81.30">
    <property type="entry name" value="Type II secretion system (T2SS), domain F"/>
    <property type="match status" value="2"/>
</dbReference>
<feature type="transmembrane region" description="Helical" evidence="10">
    <location>
        <begin position="176"/>
        <end position="198"/>
    </location>
</feature>
<evidence type="ECO:0000259" key="11">
    <source>
        <dbReference type="Pfam" id="PF00482"/>
    </source>
</evidence>
<sequence>MTSPTHAPHAPRAAPDSRFAWRGLDAAGVARRGTLIAFDASAARVALKRERITATLLERRGPAAPPRANQADVTRFTRQLASLLRAGLPLASALDLLAQAPGPHGLPRIAAALSREITAGKRFAEALAQHPARFGLLYCQLVAVGEASGALASVLARIADDRERAAAQRAKVRAALTYPAAVLLLALAITTALLVWVVPTFKQIFDGFGAALPAPTQFVLRLSAAAARWSVPFAVTAAAGVFALHTLLRRSMHARLTFGRLTLALPFVGPLLTTLCAARWSRALGTLLGAGTPLADAFDSLTHASGNAFFDHASASISARLRHGERLAAAMRSAGCFPDDVTQPVAVAEESGALDAMLLDVAALADRQVDEKIALVASLCEPLIIVVLGALVGGLVIAMYLPIIQLGNVV</sequence>
<evidence type="ECO:0000256" key="5">
    <source>
        <dbReference type="ARBA" id="ARBA00022519"/>
    </source>
</evidence>
<comment type="caution">
    <text evidence="12">The sequence shown here is derived from an EMBL/GenBank/DDBJ whole genome shotgun (WGS) entry which is preliminary data.</text>
</comment>
<dbReference type="InterPro" id="IPR003004">
    <property type="entry name" value="GspF/PilC"/>
</dbReference>
<feature type="transmembrane region" description="Helical" evidence="10">
    <location>
        <begin position="229"/>
        <end position="248"/>
    </location>
</feature>
<dbReference type="InterPro" id="IPR042094">
    <property type="entry name" value="T2SS_GspF_sf"/>
</dbReference>
<evidence type="ECO:0000313" key="12">
    <source>
        <dbReference type="EMBL" id="POR46566.1"/>
    </source>
</evidence>
<evidence type="ECO:0000256" key="10">
    <source>
        <dbReference type="SAM" id="Phobius"/>
    </source>
</evidence>
<dbReference type="PANTHER" id="PTHR30012:SF7">
    <property type="entry name" value="PROTEIN TRANSPORT PROTEIN HOFC HOMOLOG"/>
    <property type="match status" value="1"/>
</dbReference>
<feature type="domain" description="Type II secretion system protein GspF" evidence="11">
    <location>
        <begin position="76"/>
        <end position="199"/>
    </location>
</feature>
<evidence type="ECO:0000256" key="1">
    <source>
        <dbReference type="ARBA" id="ARBA00004429"/>
    </source>
</evidence>
<dbReference type="Proteomes" id="UP000237381">
    <property type="component" value="Unassembled WGS sequence"/>
</dbReference>
<dbReference type="RefSeq" id="WP_103707235.1">
    <property type="nucleotide sequence ID" value="NZ_PQGA01000023.1"/>
</dbReference>
<reference evidence="12 13" key="1">
    <citation type="submission" date="2018-01" db="EMBL/GenBank/DDBJ databases">
        <title>Genomic Encyclopedia of Type Strains, Phase III (KMG-III): the genomes of soil and plant-associated and newly described type strains.</title>
        <authorList>
            <person name="Whitman W."/>
        </authorList>
    </citation>
    <scope>NUCLEOTIDE SEQUENCE [LARGE SCALE GENOMIC DNA]</scope>
    <source>
        <strain evidence="12 13">JCM 18070</strain>
    </source>
</reference>
<feature type="transmembrane region" description="Helical" evidence="10">
    <location>
        <begin position="135"/>
        <end position="156"/>
    </location>
</feature>
<dbReference type="GO" id="GO:0015628">
    <property type="term" value="P:protein secretion by the type II secretion system"/>
    <property type="evidence" value="ECO:0007669"/>
    <property type="project" value="TreeGrafter"/>
</dbReference>
<dbReference type="PROSITE" id="PS00874">
    <property type="entry name" value="T2SP_F"/>
    <property type="match status" value="1"/>
</dbReference>
<keyword evidence="3 9" id="KW-0813">Transport</keyword>
<dbReference type="EMBL" id="PQGA01000023">
    <property type="protein sequence ID" value="POR46566.1"/>
    <property type="molecule type" value="Genomic_DNA"/>
</dbReference>
<keyword evidence="13" id="KW-1185">Reference proteome</keyword>
<dbReference type="PRINTS" id="PR00812">
    <property type="entry name" value="BCTERIALGSPF"/>
</dbReference>
<dbReference type="OrthoDB" id="9805682at2"/>
<comment type="similarity">
    <text evidence="2 9">Belongs to the GSP F family.</text>
</comment>
<gene>
    <name evidence="12" type="ORF">B0G62_12333</name>
</gene>
<keyword evidence="4" id="KW-1003">Cell membrane</keyword>